<dbReference type="EMBL" id="CAADEY010000087">
    <property type="protein sequence ID" value="VFJ61237.1"/>
    <property type="molecule type" value="Genomic_DNA"/>
</dbReference>
<proteinExistence type="predicted"/>
<evidence type="ECO:0000313" key="1">
    <source>
        <dbReference type="EMBL" id="VFJ61237.1"/>
    </source>
</evidence>
<dbReference type="AlphaFoldDB" id="A0A450T3Y7"/>
<reference evidence="1" key="1">
    <citation type="submission" date="2019-02" db="EMBL/GenBank/DDBJ databases">
        <authorList>
            <person name="Gruber-Vodicka R. H."/>
            <person name="Seah K. B. B."/>
        </authorList>
    </citation>
    <scope>NUCLEOTIDE SEQUENCE</scope>
    <source>
        <strain evidence="1">BECK_DK161</strain>
    </source>
</reference>
<dbReference type="Pfam" id="PF14072">
    <property type="entry name" value="DndB"/>
    <property type="match status" value="1"/>
</dbReference>
<gene>
    <name evidence="1" type="ORF">BECKDK2373C_GA0170839_108714</name>
</gene>
<dbReference type="NCBIfam" id="TIGR03187">
    <property type="entry name" value="DGQHR"/>
    <property type="match status" value="1"/>
</dbReference>
<accession>A0A450T3Y7</accession>
<name>A0A450T3Y7_9GAMM</name>
<dbReference type="CDD" id="cd16414">
    <property type="entry name" value="dndB_like"/>
    <property type="match status" value="1"/>
</dbReference>
<sequence>MSTNYVPAIKAKMGDWTYYITKMKFGEVEKQVELAEKIHPNRELDALIQRELSSRVGEMTDFLLKEPQRFYGSLVVAIYKGNPRFHPIRINEKNDIVDEVNHAFGLLEMDGSQTYFALDGQHRLESIKNACKENPDLREDDISVLVIKHDDSKVGMIRTRRLFTKLNRYAKPTNYKMNIAIDEDDCVAISTRRLVRELDTLKEFVKIDAAGKQMSSGKKDSKYFTTMATLYECNIELAKAFLGGTEIDKKFLSSRPSDEYLDDIYDYLEDIWKLLMSEVGVLRRISWDNEPPGTFRTPEGGSIWVRPIFQLIACEYIKRALLAGHERDSIIKRMSEFPQDLNEEPWVNILWSPGTKRITGAKSERAFCVDALVLSTGMGKATMTKKELREKYGQYYNQASKEFPNL</sequence>
<protein>
    <submittedName>
        <fullName evidence="1">DNA sulfur modification protein DndB</fullName>
    </submittedName>
</protein>
<organism evidence="1">
    <name type="scientific">Candidatus Kentrum sp. DK</name>
    <dbReference type="NCBI Taxonomy" id="2126562"/>
    <lineage>
        <taxon>Bacteria</taxon>
        <taxon>Pseudomonadati</taxon>
        <taxon>Pseudomonadota</taxon>
        <taxon>Gammaproteobacteria</taxon>
        <taxon>Candidatus Kentrum</taxon>
    </lineage>
</organism>
<dbReference type="InterPro" id="IPR017642">
    <property type="entry name" value="DNA_S_mod_DndB"/>
</dbReference>
<dbReference type="InterPro" id="IPR017601">
    <property type="entry name" value="DGQHR-contain_dom"/>
</dbReference>